<evidence type="ECO:0000313" key="10">
    <source>
        <dbReference type="EMBL" id="KAK3387742.1"/>
    </source>
</evidence>
<dbReference type="Proteomes" id="UP001285441">
    <property type="component" value="Unassembled WGS sequence"/>
</dbReference>
<evidence type="ECO:0000259" key="9">
    <source>
        <dbReference type="PROSITE" id="PS51405"/>
    </source>
</evidence>
<evidence type="ECO:0000256" key="6">
    <source>
        <dbReference type="ARBA" id="ARBA00023004"/>
    </source>
</evidence>
<dbReference type="AlphaFoldDB" id="A0AAE0U1T6"/>
<comment type="cofactor">
    <cofactor evidence="1">
        <name>heme b</name>
        <dbReference type="ChEBI" id="CHEBI:60344"/>
    </cofactor>
</comment>
<evidence type="ECO:0000256" key="3">
    <source>
        <dbReference type="ARBA" id="ARBA00022617"/>
    </source>
</evidence>
<dbReference type="PANTHER" id="PTHR33577:SF19">
    <property type="entry name" value="HEME HALOPEROXIDASE FAMILY PROFILE DOMAIN-CONTAINING PROTEIN-RELATED"/>
    <property type="match status" value="1"/>
</dbReference>
<evidence type="ECO:0000313" key="11">
    <source>
        <dbReference type="Proteomes" id="UP001285441"/>
    </source>
</evidence>
<comment type="caution">
    <text evidence="10">The sequence shown here is derived from an EMBL/GenBank/DDBJ whole genome shotgun (WGS) entry which is preliminary data.</text>
</comment>
<dbReference type="Gene3D" id="1.10.489.10">
    <property type="entry name" value="Chloroperoxidase-like"/>
    <property type="match status" value="1"/>
</dbReference>
<dbReference type="PANTHER" id="PTHR33577">
    <property type="entry name" value="STERIGMATOCYSTIN BIOSYNTHESIS PEROXIDASE STCC-RELATED"/>
    <property type="match status" value="1"/>
</dbReference>
<keyword evidence="5" id="KW-0560">Oxidoreductase</keyword>
<reference evidence="10" key="2">
    <citation type="submission" date="2023-06" db="EMBL/GenBank/DDBJ databases">
        <authorList>
            <consortium name="Lawrence Berkeley National Laboratory"/>
            <person name="Haridas S."/>
            <person name="Hensen N."/>
            <person name="Bonometti L."/>
            <person name="Westerberg I."/>
            <person name="Brannstrom I.O."/>
            <person name="Guillou S."/>
            <person name="Cros-Aarteil S."/>
            <person name="Calhoun S."/>
            <person name="Kuo A."/>
            <person name="Mondo S."/>
            <person name="Pangilinan J."/>
            <person name="Riley R."/>
            <person name="LaButti K."/>
            <person name="Andreopoulos B."/>
            <person name="Lipzen A."/>
            <person name="Chen C."/>
            <person name="Yanf M."/>
            <person name="Daum C."/>
            <person name="Ng V."/>
            <person name="Clum A."/>
            <person name="Steindorff A."/>
            <person name="Ohm R."/>
            <person name="Martin F."/>
            <person name="Silar P."/>
            <person name="Natvig D."/>
            <person name="Lalanne C."/>
            <person name="Gautier V."/>
            <person name="Ament-velasquez S.L."/>
            <person name="Kruys A."/>
            <person name="Hutchinson M.I."/>
            <person name="Powell A.J."/>
            <person name="Barry K."/>
            <person name="Miller A.N."/>
            <person name="Grigoriev I.V."/>
            <person name="Debuchy R."/>
            <person name="Gladieux P."/>
            <person name="Thoren M.H."/>
            <person name="Johannesson H."/>
        </authorList>
    </citation>
    <scope>NUCLEOTIDE SEQUENCE</scope>
    <source>
        <strain evidence="10">CBS 232.78</strain>
    </source>
</reference>
<dbReference type="GO" id="GO:0004601">
    <property type="term" value="F:peroxidase activity"/>
    <property type="evidence" value="ECO:0007669"/>
    <property type="project" value="UniProtKB-KW"/>
</dbReference>
<evidence type="ECO:0000256" key="4">
    <source>
        <dbReference type="ARBA" id="ARBA00022723"/>
    </source>
</evidence>
<keyword evidence="4" id="KW-0479">Metal-binding</keyword>
<evidence type="ECO:0000256" key="8">
    <source>
        <dbReference type="SAM" id="SignalP"/>
    </source>
</evidence>
<evidence type="ECO:0000256" key="5">
    <source>
        <dbReference type="ARBA" id="ARBA00023002"/>
    </source>
</evidence>
<dbReference type="PROSITE" id="PS51405">
    <property type="entry name" value="HEME_HALOPEROXIDASE"/>
    <property type="match status" value="1"/>
</dbReference>
<evidence type="ECO:0000256" key="1">
    <source>
        <dbReference type="ARBA" id="ARBA00001970"/>
    </source>
</evidence>
<comment type="similarity">
    <text evidence="7">Belongs to the chloroperoxidase family.</text>
</comment>
<dbReference type="InterPro" id="IPR000028">
    <property type="entry name" value="Chloroperoxidase"/>
</dbReference>
<feature type="chain" id="PRO_5042286664" evidence="8">
    <location>
        <begin position="24"/>
        <end position="250"/>
    </location>
</feature>
<dbReference type="Pfam" id="PF01328">
    <property type="entry name" value="Peroxidase_2"/>
    <property type="match status" value="1"/>
</dbReference>
<feature type="domain" description="Heme haloperoxidase family profile" evidence="9">
    <location>
        <begin position="28"/>
        <end position="237"/>
    </location>
</feature>
<dbReference type="SUPFAM" id="SSF47571">
    <property type="entry name" value="Cloroperoxidase"/>
    <property type="match status" value="1"/>
</dbReference>
<keyword evidence="3" id="KW-0349">Heme</keyword>
<keyword evidence="11" id="KW-1185">Reference proteome</keyword>
<reference evidence="10" key="1">
    <citation type="journal article" date="2023" name="Mol. Phylogenet. Evol.">
        <title>Genome-scale phylogeny and comparative genomics of the fungal order Sordariales.</title>
        <authorList>
            <person name="Hensen N."/>
            <person name="Bonometti L."/>
            <person name="Westerberg I."/>
            <person name="Brannstrom I.O."/>
            <person name="Guillou S."/>
            <person name="Cros-Aarteil S."/>
            <person name="Calhoun S."/>
            <person name="Haridas S."/>
            <person name="Kuo A."/>
            <person name="Mondo S."/>
            <person name="Pangilinan J."/>
            <person name="Riley R."/>
            <person name="LaButti K."/>
            <person name="Andreopoulos B."/>
            <person name="Lipzen A."/>
            <person name="Chen C."/>
            <person name="Yan M."/>
            <person name="Daum C."/>
            <person name="Ng V."/>
            <person name="Clum A."/>
            <person name="Steindorff A."/>
            <person name="Ohm R.A."/>
            <person name="Martin F."/>
            <person name="Silar P."/>
            <person name="Natvig D.O."/>
            <person name="Lalanne C."/>
            <person name="Gautier V."/>
            <person name="Ament-Velasquez S.L."/>
            <person name="Kruys A."/>
            <person name="Hutchinson M.I."/>
            <person name="Powell A.J."/>
            <person name="Barry K."/>
            <person name="Miller A.N."/>
            <person name="Grigoriev I.V."/>
            <person name="Debuchy R."/>
            <person name="Gladieux P."/>
            <person name="Hiltunen Thoren M."/>
            <person name="Johannesson H."/>
        </authorList>
    </citation>
    <scope>NUCLEOTIDE SEQUENCE</scope>
    <source>
        <strain evidence="10">CBS 232.78</strain>
    </source>
</reference>
<keyword evidence="6" id="KW-0408">Iron</keyword>
<evidence type="ECO:0000256" key="2">
    <source>
        <dbReference type="ARBA" id="ARBA00022559"/>
    </source>
</evidence>
<gene>
    <name evidence="10" type="ORF">B0H63DRAFT_164576</name>
</gene>
<dbReference type="InterPro" id="IPR036851">
    <property type="entry name" value="Chloroperoxidase-like_sf"/>
</dbReference>
<dbReference type="EMBL" id="JAULSW010000003">
    <property type="protein sequence ID" value="KAK3387742.1"/>
    <property type="molecule type" value="Genomic_DNA"/>
</dbReference>
<accession>A0AAE0U1T6</accession>
<dbReference type="GO" id="GO:0046872">
    <property type="term" value="F:metal ion binding"/>
    <property type="evidence" value="ECO:0007669"/>
    <property type="project" value="UniProtKB-KW"/>
</dbReference>
<proteinExistence type="inferred from homology"/>
<name>A0AAE0U1T6_9PEZI</name>
<sequence>MYTNILFATVSLLAVGNCYPGLAGGTLDGHGYRKPGPGDRRSPCPMVNSLANHAFVARSGKNISVDEMVNAIDVALNLSPLSSRPVVETAATTSTTGYPNTFNLDDLKQHGVIEHDSSLSRNDVFFGDNHRFDEVIYATTAAGLSAGGPVVSIATAARVRRARNRAARAVNPQFEFTPREDTFSQFESALYLAVFGNGTQGDAPMRWVDIMFREERIPYNEGYRRPTRMISNDDILELASKVAAAAPIFT</sequence>
<feature type="signal peptide" evidence="8">
    <location>
        <begin position="1"/>
        <end position="23"/>
    </location>
</feature>
<organism evidence="10 11">
    <name type="scientific">Podospora didyma</name>
    <dbReference type="NCBI Taxonomy" id="330526"/>
    <lineage>
        <taxon>Eukaryota</taxon>
        <taxon>Fungi</taxon>
        <taxon>Dikarya</taxon>
        <taxon>Ascomycota</taxon>
        <taxon>Pezizomycotina</taxon>
        <taxon>Sordariomycetes</taxon>
        <taxon>Sordariomycetidae</taxon>
        <taxon>Sordariales</taxon>
        <taxon>Podosporaceae</taxon>
        <taxon>Podospora</taxon>
    </lineage>
</organism>
<evidence type="ECO:0000256" key="7">
    <source>
        <dbReference type="ARBA" id="ARBA00025795"/>
    </source>
</evidence>
<protein>
    <submittedName>
        <fullName evidence="10">Chloroperoxidase</fullName>
    </submittedName>
</protein>
<keyword evidence="8" id="KW-0732">Signal</keyword>
<keyword evidence="2" id="KW-0575">Peroxidase</keyword>